<dbReference type="NCBIfam" id="TIGR02970">
    <property type="entry name" value="succ_dehyd_cytB"/>
    <property type="match status" value="1"/>
</dbReference>
<dbReference type="PROSITE" id="PS01001">
    <property type="entry name" value="SDH_CYT_2"/>
    <property type="match status" value="1"/>
</dbReference>
<evidence type="ECO:0000256" key="6">
    <source>
        <dbReference type="ARBA" id="ARBA00023004"/>
    </source>
</evidence>
<comment type="caution">
    <text evidence="9">The sequence shown here is derived from an EMBL/GenBank/DDBJ whole genome shotgun (WGS) entry which is preliminary data.</text>
</comment>
<feature type="transmembrane region" description="Helical" evidence="8">
    <location>
        <begin position="111"/>
        <end position="128"/>
    </location>
</feature>
<evidence type="ECO:0000256" key="2">
    <source>
        <dbReference type="ARBA" id="ARBA00022617"/>
    </source>
</evidence>
<sequence>MNPMLRAGLYGRCLAFSRAIVLKKAIAIRATSTLGPTEPFFEKQKALSRPLSPHLTVYKWQITMVMSISHRITGLGLAMGVYAMAFSAIAVKGQFPEYIAALQAMHISPMLIIPAKLAASGTLFYHYFNGIRHLCWDLGLGFKIRELYASGAIVCGLTTAATLYTTFLL</sequence>
<dbReference type="InterPro" id="IPR000701">
    <property type="entry name" value="SuccDH_FuR_B_TM-su"/>
</dbReference>
<keyword evidence="6" id="KW-0408">Iron</keyword>
<dbReference type="SUPFAM" id="SSF81343">
    <property type="entry name" value="Fumarate reductase respiratory complex transmembrane subunits"/>
    <property type="match status" value="1"/>
</dbReference>
<dbReference type="PANTHER" id="PTHR10978:SF5">
    <property type="entry name" value="SUCCINATE DEHYDROGENASE CYTOCHROME B560 SUBUNIT, MITOCHONDRIAL"/>
    <property type="match status" value="1"/>
</dbReference>
<reference evidence="9" key="1">
    <citation type="journal article" date="2017" name="Gigascience">
        <title>Draft genome of the honey bee ectoparasitic mite, Tropilaelaps mercedesae, is shaped by the parasitic life history.</title>
        <authorList>
            <person name="Dong X."/>
            <person name="Armstrong S.D."/>
            <person name="Xia D."/>
            <person name="Makepeace B.L."/>
            <person name="Darby A.C."/>
            <person name="Kadowaki T."/>
        </authorList>
    </citation>
    <scope>NUCLEOTIDE SEQUENCE [LARGE SCALE GENOMIC DNA]</scope>
    <source>
        <strain evidence="9">Wuxi-XJTLU</strain>
    </source>
</reference>
<dbReference type="FunCoup" id="A0A1V9Y141">
    <property type="interactions" value="796"/>
</dbReference>
<evidence type="ECO:0000256" key="8">
    <source>
        <dbReference type="SAM" id="Phobius"/>
    </source>
</evidence>
<dbReference type="GO" id="GO:0005739">
    <property type="term" value="C:mitochondrion"/>
    <property type="evidence" value="ECO:0007669"/>
    <property type="project" value="GOC"/>
</dbReference>
<evidence type="ECO:0000256" key="4">
    <source>
        <dbReference type="ARBA" id="ARBA00022723"/>
    </source>
</evidence>
<proteinExistence type="predicted"/>
<keyword evidence="10" id="KW-1185">Reference proteome</keyword>
<keyword evidence="2" id="KW-0349">Heme</keyword>
<dbReference type="Proteomes" id="UP000192247">
    <property type="component" value="Unassembled WGS sequence"/>
</dbReference>
<dbReference type="CDD" id="cd03499">
    <property type="entry name" value="SQR_TypeC_SdhC"/>
    <property type="match status" value="1"/>
</dbReference>
<comment type="subcellular location">
    <subcellularLocation>
        <location evidence="1">Membrane</location>
        <topology evidence="1">Multi-pass membrane protein</topology>
    </subcellularLocation>
</comment>
<keyword evidence="5 8" id="KW-1133">Transmembrane helix</keyword>
<keyword evidence="3 8" id="KW-0812">Transmembrane</keyword>
<dbReference type="GO" id="GO:0006099">
    <property type="term" value="P:tricarboxylic acid cycle"/>
    <property type="evidence" value="ECO:0007669"/>
    <property type="project" value="InterPro"/>
</dbReference>
<dbReference type="Pfam" id="PF01127">
    <property type="entry name" value="Sdh_cyt"/>
    <property type="match status" value="1"/>
</dbReference>
<dbReference type="GO" id="GO:0016020">
    <property type="term" value="C:membrane"/>
    <property type="evidence" value="ECO:0007669"/>
    <property type="project" value="UniProtKB-SubCell"/>
</dbReference>
<evidence type="ECO:0000256" key="1">
    <source>
        <dbReference type="ARBA" id="ARBA00004141"/>
    </source>
</evidence>
<dbReference type="InParanoid" id="A0A1V9Y141"/>
<evidence type="ECO:0000313" key="10">
    <source>
        <dbReference type="Proteomes" id="UP000192247"/>
    </source>
</evidence>
<gene>
    <name evidence="9" type="ORF">BIW11_05725</name>
</gene>
<dbReference type="GO" id="GO:0006121">
    <property type="term" value="P:mitochondrial electron transport, succinate to ubiquinone"/>
    <property type="evidence" value="ECO:0007669"/>
    <property type="project" value="TreeGrafter"/>
</dbReference>
<dbReference type="PROSITE" id="PS01000">
    <property type="entry name" value="SDH_CYT_1"/>
    <property type="match status" value="1"/>
</dbReference>
<evidence type="ECO:0000256" key="3">
    <source>
        <dbReference type="ARBA" id="ARBA00022692"/>
    </source>
</evidence>
<accession>A0A1V9Y141</accession>
<dbReference type="InterPro" id="IPR014314">
    <property type="entry name" value="Succ_DH_cytb556"/>
</dbReference>
<feature type="transmembrane region" description="Helical" evidence="8">
    <location>
        <begin position="148"/>
        <end position="167"/>
    </location>
</feature>
<dbReference type="PANTHER" id="PTHR10978">
    <property type="entry name" value="SUCCINATE DEHYDROGENASE CYTOCHROME B560 SUBUNIT"/>
    <property type="match status" value="1"/>
</dbReference>
<dbReference type="STRING" id="418985.A0A1V9Y141"/>
<keyword evidence="4" id="KW-0479">Metal-binding</keyword>
<evidence type="ECO:0000256" key="7">
    <source>
        <dbReference type="ARBA" id="ARBA00023136"/>
    </source>
</evidence>
<dbReference type="OrthoDB" id="588261at2759"/>
<dbReference type="EMBL" id="MNPL01001104">
    <property type="protein sequence ID" value="OQR79454.1"/>
    <property type="molecule type" value="Genomic_DNA"/>
</dbReference>
<organism evidence="9 10">
    <name type="scientific">Tropilaelaps mercedesae</name>
    <dbReference type="NCBI Taxonomy" id="418985"/>
    <lineage>
        <taxon>Eukaryota</taxon>
        <taxon>Metazoa</taxon>
        <taxon>Ecdysozoa</taxon>
        <taxon>Arthropoda</taxon>
        <taxon>Chelicerata</taxon>
        <taxon>Arachnida</taxon>
        <taxon>Acari</taxon>
        <taxon>Parasitiformes</taxon>
        <taxon>Mesostigmata</taxon>
        <taxon>Gamasina</taxon>
        <taxon>Dermanyssoidea</taxon>
        <taxon>Laelapidae</taxon>
        <taxon>Tropilaelaps</taxon>
    </lineage>
</organism>
<name>A0A1V9Y141_9ACAR</name>
<dbReference type="Gene3D" id="1.20.1300.10">
    <property type="entry name" value="Fumarate reductase/succinate dehydrogenase, transmembrane subunit"/>
    <property type="match status" value="1"/>
</dbReference>
<dbReference type="GO" id="GO:0009055">
    <property type="term" value="F:electron transfer activity"/>
    <property type="evidence" value="ECO:0007669"/>
    <property type="project" value="InterPro"/>
</dbReference>
<dbReference type="InterPro" id="IPR018495">
    <property type="entry name" value="Succ_DH_cyt_bsu_CS"/>
</dbReference>
<feature type="transmembrane region" description="Helical" evidence="8">
    <location>
        <begin position="72"/>
        <end position="91"/>
    </location>
</feature>
<dbReference type="AlphaFoldDB" id="A0A1V9Y141"/>
<protein>
    <submittedName>
        <fullName evidence="9">Succinate dehydrogenase cytochrome b560 subunit</fullName>
    </submittedName>
</protein>
<dbReference type="InterPro" id="IPR034804">
    <property type="entry name" value="SQR/QFR_C/D"/>
</dbReference>
<dbReference type="GO" id="GO:0046872">
    <property type="term" value="F:metal ion binding"/>
    <property type="evidence" value="ECO:0007669"/>
    <property type="project" value="UniProtKB-KW"/>
</dbReference>
<keyword evidence="7 8" id="KW-0472">Membrane</keyword>
<evidence type="ECO:0000313" key="9">
    <source>
        <dbReference type="EMBL" id="OQR79454.1"/>
    </source>
</evidence>
<evidence type="ECO:0000256" key="5">
    <source>
        <dbReference type="ARBA" id="ARBA00022989"/>
    </source>
</evidence>